<dbReference type="EMBL" id="JADGJH010004693">
    <property type="protein sequence ID" value="KAJ3084915.1"/>
    <property type="molecule type" value="Genomic_DNA"/>
</dbReference>
<evidence type="ECO:0000313" key="3">
    <source>
        <dbReference type="Proteomes" id="UP001211907"/>
    </source>
</evidence>
<protein>
    <submittedName>
        <fullName evidence="2">Uncharacterized protein</fullName>
    </submittedName>
</protein>
<feature type="signal peptide" evidence="1">
    <location>
        <begin position="1"/>
        <end position="21"/>
    </location>
</feature>
<comment type="caution">
    <text evidence="2">The sequence shown here is derived from an EMBL/GenBank/DDBJ whole genome shotgun (WGS) entry which is preliminary data.</text>
</comment>
<accession>A0AAD5X632</accession>
<reference evidence="2" key="1">
    <citation type="submission" date="2020-05" db="EMBL/GenBank/DDBJ databases">
        <title>Phylogenomic resolution of chytrid fungi.</title>
        <authorList>
            <person name="Stajich J.E."/>
            <person name="Amses K."/>
            <person name="Simmons R."/>
            <person name="Seto K."/>
            <person name="Myers J."/>
            <person name="Bonds A."/>
            <person name="Quandt C.A."/>
            <person name="Barry K."/>
            <person name="Liu P."/>
            <person name="Grigoriev I."/>
            <person name="Longcore J.E."/>
            <person name="James T.Y."/>
        </authorList>
    </citation>
    <scope>NUCLEOTIDE SEQUENCE</scope>
    <source>
        <strain evidence="2">JEL0513</strain>
    </source>
</reference>
<keyword evidence="3" id="KW-1185">Reference proteome</keyword>
<sequence>MQLINTAVFGLGLALAGMANGQCTASPGGTCVTSGGGWLSIISPFTNATFTSGGSILTGGLWTQGLTWNVCGSDATFNAAEDASDIGNIVSIPDGALGQAVANAGQLTSTVPTGIPNSKTYAIKSSYFDTNSKWVYCFGNLFAVTGEATASATGSAPAATTSASAADHNSNLAAAAAAGALALAALL</sequence>
<gene>
    <name evidence="2" type="ORF">HK100_009228</name>
</gene>
<evidence type="ECO:0000313" key="2">
    <source>
        <dbReference type="EMBL" id="KAJ3084915.1"/>
    </source>
</evidence>
<organism evidence="2 3">
    <name type="scientific">Physocladia obscura</name>
    <dbReference type="NCBI Taxonomy" id="109957"/>
    <lineage>
        <taxon>Eukaryota</taxon>
        <taxon>Fungi</taxon>
        <taxon>Fungi incertae sedis</taxon>
        <taxon>Chytridiomycota</taxon>
        <taxon>Chytridiomycota incertae sedis</taxon>
        <taxon>Chytridiomycetes</taxon>
        <taxon>Chytridiales</taxon>
        <taxon>Chytriomycetaceae</taxon>
        <taxon>Physocladia</taxon>
    </lineage>
</organism>
<dbReference type="AlphaFoldDB" id="A0AAD5X632"/>
<keyword evidence="1" id="KW-0732">Signal</keyword>
<feature type="chain" id="PRO_5042186900" evidence="1">
    <location>
        <begin position="22"/>
        <end position="187"/>
    </location>
</feature>
<dbReference type="Proteomes" id="UP001211907">
    <property type="component" value="Unassembled WGS sequence"/>
</dbReference>
<name>A0AAD5X632_9FUNG</name>
<proteinExistence type="predicted"/>
<evidence type="ECO:0000256" key="1">
    <source>
        <dbReference type="SAM" id="SignalP"/>
    </source>
</evidence>